<accession>A0A1T5KXX3</accession>
<dbReference type="OrthoDB" id="3381242at2"/>
<keyword evidence="3" id="KW-1185">Reference proteome</keyword>
<feature type="domain" description="YCII-related" evidence="1">
    <location>
        <begin position="22"/>
        <end position="86"/>
    </location>
</feature>
<dbReference type="STRING" id="526729.SAMN04324258_2572"/>
<dbReference type="Proteomes" id="UP000189777">
    <property type="component" value="Unassembled WGS sequence"/>
</dbReference>
<proteinExistence type="predicted"/>
<dbReference type="InterPro" id="IPR005545">
    <property type="entry name" value="YCII"/>
</dbReference>
<evidence type="ECO:0000259" key="1">
    <source>
        <dbReference type="Pfam" id="PF03795"/>
    </source>
</evidence>
<dbReference type="EMBL" id="FUZQ01000004">
    <property type="protein sequence ID" value="SKC68490.1"/>
    <property type="molecule type" value="Genomic_DNA"/>
</dbReference>
<dbReference type="Pfam" id="PF03795">
    <property type="entry name" value="YCII"/>
    <property type="match status" value="1"/>
</dbReference>
<gene>
    <name evidence="2" type="ORF">SAMN04324258_2572</name>
</gene>
<evidence type="ECO:0000313" key="3">
    <source>
        <dbReference type="Proteomes" id="UP000189777"/>
    </source>
</evidence>
<sequence length="116" mass="12146">MCFDELVLVRLVRPDGWAPLPEDEELAVQDGHLAAVADLHARGLLLAAGSAVGTDERVRGFAVMTCGAHEAEELWARDPGVLAGRFVAECTGWLTPTGMIAAGPEGPPRSVAEAEG</sequence>
<reference evidence="2 3" key="1">
    <citation type="submission" date="2017-02" db="EMBL/GenBank/DDBJ databases">
        <authorList>
            <person name="Peterson S.W."/>
        </authorList>
    </citation>
    <scope>NUCLEOTIDE SEQUENCE [LARGE SCALE GENOMIC DNA]</scope>
    <source>
        <strain evidence="2 3">DSM 21481</strain>
    </source>
</reference>
<dbReference type="RefSeq" id="WP_079574857.1">
    <property type="nucleotide sequence ID" value="NZ_FUZQ01000004.1"/>
</dbReference>
<protein>
    <submittedName>
        <fullName evidence="2">YCII-related domain-containing protein</fullName>
    </submittedName>
</protein>
<name>A0A1T5KXX3_9MICO</name>
<evidence type="ECO:0000313" key="2">
    <source>
        <dbReference type="EMBL" id="SKC68490.1"/>
    </source>
</evidence>
<organism evidence="2 3">
    <name type="scientific">Krasilnikoviella flava</name>
    <dbReference type="NCBI Taxonomy" id="526729"/>
    <lineage>
        <taxon>Bacteria</taxon>
        <taxon>Bacillati</taxon>
        <taxon>Actinomycetota</taxon>
        <taxon>Actinomycetes</taxon>
        <taxon>Micrococcales</taxon>
        <taxon>Promicromonosporaceae</taxon>
        <taxon>Krasilnikoviella</taxon>
    </lineage>
</organism>
<dbReference type="AlphaFoldDB" id="A0A1T5KXX3"/>